<evidence type="ECO:0000313" key="3">
    <source>
        <dbReference type="Proteomes" id="UP001314170"/>
    </source>
</evidence>
<feature type="compositionally biased region" description="Polar residues" evidence="1">
    <location>
        <begin position="19"/>
        <end position="36"/>
    </location>
</feature>
<name>A0AAV1SFD9_9ROSI</name>
<keyword evidence="3" id="KW-1185">Reference proteome</keyword>
<evidence type="ECO:0000256" key="1">
    <source>
        <dbReference type="SAM" id="MobiDB-lite"/>
    </source>
</evidence>
<reference evidence="2 3" key="1">
    <citation type="submission" date="2024-01" db="EMBL/GenBank/DDBJ databases">
        <authorList>
            <person name="Waweru B."/>
        </authorList>
    </citation>
    <scope>NUCLEOTIDE SEQUENCE [LARGE SCALE GENOMIC DNA]</scope>
</reference>
<dbReference type="Proteomes" id="UP001314170">
    <property type="component" value="Unassembled WGS sequence"/>
</dbReference>
<feature type="region of interest" description="Disordered" evidence="1">
    <location>
        <begin position="1"/>
        <end position="40"/>
    </location>
</feature>
<organism evidence="2 3">
    <name type="scientific">Dovyalis caffra</name>
    <dbReference type="NCBI Taxonomy" id="77055"/>
    <lineage>
        <taxon>Eukaryota</taxon>
        <taxon>Viridiplantae</taxon>
        <taxon>Streptophyta</taxon>
        <taxon>Embryophyta</taxon>
        <taxon>Tracheophyta</taxon>
        <taxon>Spermatophyta</taxon>
        <taxon>Magnoliopsida</taxon>
        <taxon>eudicotyledons</taxon>
        <taxon>Gunneridae</taxon>
        <taxon>Pentapetalae</taxon>
        <taxon>rosids</taxon>
        <taxon>fabids</taxon>
        <taxon>Malpighiales</taxon>
        <taxon>Salicaceae</taxon>
        <taxon>Flacourtieae</taxon>
        <taxon>Dovyalis</taxon>
    </lineage>
</organism>
<protein>
    <submittedName>
        <fullName evidence="2">Uncharacterized protein</fullName>
    </submittedName>
</protein>
<accession>A0AAV1SFD9</accession>
<comment type="caution">
    <text evidence="2">The sequence shown here is derived from an EMBL/GenBank/DDBJ whole genome shotgun (WGS) entry which is preliminary data.</text>
</comment>
<evidence type="ECO:0000313" key="2">
    <source>
        <dbReference type="EMBL" id="CAK7348559.1"/>
    </source>
</evidence>
<dbReference type="EMBL" id="CAWUPB010001173">
    <property type="protein sequence ID" value="CAK7348559.1"/>
    <property type="molecule type" value="Genomic_DNA"/>
</dbReference>
<dbReference type="AlphaFoldDB" id="A0AAV1SFD9"/>
<proteinExistence type="predicted"/>
<sequence>MIDYHDHANSLIVKARSPTRVSPTRDPSTASANGKSNMHRYPHDWIGHVAIYYSKTDLIKPNSSGLSNRLKAGKQPDCICQLGLCKD</sequence>
<gene>
    <name evidence="2" type="ORF">DCAF_LOCUS21260</name>
</gene>